<sequence>MAAKIKKGDRVQVLTGRDKGKRGEVLRVLPTENRAFVQGVNLVKKHTKQTRVGETGGIVSKEAGINLSNLALIDPKTDKPTRVGFRVLEDGKKVRVAKASGEVLDR</sequence>
<evidence type="ECO:0000313" key="8">
    <source>
        <dbReference type="EMBL" id="MCW8086438.1"/>
    </source>
</evidence>
<evidence type="ECO:0000313" key="9">
    <source>
        <dbReference type="Proteomes" id="UP001526430"/>
    </source>
</evidence>
<gene>
    <name evidence="5 8" type="primary">rplX</name>
    <name evidence="8" type="ORF">OF850_12425</name>
</gene>
<dbReference type="GO" id="GO:0005840">
    <property type="term" value="C:ribosome"/>
    <property type="evidence" value="ECO:0007669"/>
    <property type="project" value="UniProtKB-KW"/>
</dbReference>
<dbReference type="InterPro" id="IPR003256">
    <property type="entry name" value="Ribosomal_uL24"/>
</dbReference>
<comment type="similarity">
    <text evidence="1 5 6">Belongs to the universal ribosomal protein uL24 family.</text>
</comment>
<dbReference type="HAMAP" id="MF_01326_B">
    <property type="entry name" value="Ribosomal_uL24_B"/>
    <property type="match status" value="1"/>
</dbReference>
<dbReference type="InterPro" id="IPR008991">
    <property type="entry name" value="Translation_prot_SH3-like_sf"/>
</dbReference>
<dbReference type="InterPro" id="IPR005825">
    <property type="entry name" value="Ribosomal_uL24_CS"/>
</dbReference>
<reference evidence="8 9" key="1">
    <citation type="submission" date="2022-10" db="EMBL/GenBank/DDBJ databases">
        <title>Roseococcus glaciei nov., sp. nov., isolated from glacier.</title>
        <authorList>
            <person name="Liu Q."/>
            <person name="Xin Y.-H."/>
        </authorList>
    </citation>
    <scope>NUCLEOTIDE SEQUENCE [LARGE SCALE GENOMIC DNA]</scope>
    <source>
        <strain evidence="8 9">MDT2-1-1</strain>
    </source>
</reference>
<dbReference type="NCBIfam" id="TIGR01079">
    <property type="entry name" value="rplX_bact"/>
    <property type="match status" value="1"/>
</dbReference>
<dbReference type="SUPFAM" id="SSF50104">
    <property type="entry name" value="Translation proteins SH3-like domain"/>
    <property type="match status" value="1"/>
</dbReference>
<comment type="subunit">
    <text evidence="5">Part of the 50S ribosomal subunit.</text>
</comment>
<dbReference type="Gene3D" id="2.30.30.30">
    <property type="match status" value="1"/>
</dbReference>
<dbReference type="InterPro" id="IPR014722">
    <property type="entry name" value="Rib_uL2_dom2"/>
</dbReference>
<evidence type="ECO:0000256" key="1">
    <source>
        <dbReference type="ARBA" id="ARBA00010618"/>
    </source>
</evidence>
<dbReference type="Pfam" id="PF00467">
    <property type="entry name" value="KOW"/>
    <property type="match status" value="1"/>
</dbReference>
<organism evidence="8 9">
    <name type="scientific">Sabulicella glaciei</name>
    <dbReference type="NCBI Taxonomy" id="2984948"/>
    <lineage>
        <taxon>Bacteria</taxon>
        <taxon>Pseudomonadati</taxon>
        <taxon>Pseudomonadota</taxon>
        <taxon>Alphaproteobacteria</taxon>
        <taxon>Acetobacterales</taxon>
        <taxon>Acetobacteraceae</taxon>
        <taxon>Sabulicella</taxon>
    </lineage>
</organism>
<dbReference type="InterPro" id="IPR057264">
    <property type="entry name" value="Ribosomal_uL24_C"/>
</dbReference>
<name>A0ABT3NX16_9PROT</name>
<keyword evidence="3 5" id="KW-0687">Ribonucleoprotein</keyword>
<dbReference type="EMBL" id="JAPFQI010000009">
    <property type="protein sequence ID" value="MCW8086438.1"/>
    <property type="molecule type" value="Genomic_DNA"/>
</dbReference>
<dbReference type="SMART" id="SM00739">
    <property type="entry name" value="KOW"/>
    <property type="match status" value="1"/>
</dbReference>
<keyword evidence="5" id="KW-0694">RNA-binding</keyword>
<accession>A0ABT3NX16</accession>
<comment type="function">
    <text evidence="5">One of two assembly initiator proteins, it binds directly to the 5'-end of the 23S rRNA, where it nucleates assembly of the 50S subunit.</text>
</comment>
<evidence type="ECO:0000256" key="6">
    <source>
        <dbReference type="RuleBase" id="RU003477"/>
    </source>
</evidence>
<evidence type="ECO:0000256" key="3">
    <source>
        <dbReference type="ARBA" id="ARBA00023274"/>
    </source>
</evidence>
<dbReference type="PANTHER" id="PTHR12903">
    <property type="entry name" value="MITOCHONDRIAL RIBOSOMAL PROTEIN L24"/>
    <property type="match status" value="1"/>
</dbReference>
<dbReference type="InterPro" id="IPR041988">
    <property type="entry name" value="Ribosomal_uL24_KOW"/>
</dbReference>
<keyword evidence="5" id="KW-0699">rRNA-binding</keyword>
<proteinExistence type="inferred from homology"/>
<evidence type="ECO:0000256" key="2">
    <source>
        <dbReference type="ARBA" id="ARBA00022980"/>
    </source>
</evidence>
<dbReference type="InterPro" id="IPR005824">
    <property type="entry name" value="KOW"/>
</dbReference>
<dbReference type="Proteomes" id="UP001526430">
    <property type="component" value="Unassembled WGS sequence"/>
</dbReference>
<evidence type="ECO:0000256" key="4">
    <source>
        <dbReference type="ARBA" id="ARBA00035206"/>
    </source>
</evidence>
<dbReference type="Pfam" id="PF17136">
    <property type="entry name" value="ribosomal_L24"/>
    <property type="match status" value="1"/>
</dbReference>
<comment type="caution">
    <text evidence="8">The sequence shown here is derived from an EMBL/GenBank/DDBJ whole genome shotgun (WGS) entry which is preliminary data.</text>
</comment>
<dbReference type="RefSeq" id="WP_301590468.1">
    <property type="nucleotide sequence ID" value="NZ_JAPFQI010000009.1"/>
</dbReference>
<dbReference type="PROSITE" id="PS01108">
    <property type="entry name" value="RIBOSOMAL_L24"/>
    <property type="match status" value="1"/>
</dbReference>
<feature type="domain" description="KOW" evidence="7">
    <location>
        <begin position="4"/>
        <end position="31"/>
    </location>
</feature>
<evidence type="ECO:0000259" key="7">
    <source>
        <dbReference type="SMART" id="SM00739"/>
    </source>
</evidence>
<evidence type="ECO:0000256" key="5">
    <source>
        <dbReference type="HAMAP-Rule" id="MF_01326"/>
    </source>
</evidence>
<keyword evidence="2 5" id="KW-0689">Ribosomal protein</keyword>
<protein>
    <recommendedName>
        <fullName evidence="4 5">Large ribosomal subunit protein uL24</fullName>
    </recommendedName>
</protein>
<dbReference type="CDD" id="cd06089">
    <property type="entry name" value="KOW_RPL26"/>
    <property type="match status" value="1"/>
</dbReference>
<comment type="function">
    <text evidence="5">One of the proteins that surrounds the polypeptide exit tunnel on the outside of the subunit.</text>
</comment>
<keyword evidence="9" id="KW-1185">Reference proteome</keyword>